<proteinExistence type="predicted"/>
<dbReference type="OrthoDB" id="3519192at2"/>
<dbReference type="Gene3D" id="1.10.357.10">
    <property type="entry name" value="Tetracycline Repressor, domain 2"/>
    <property type="match status" value="1"/>
</dbReference>
<dbReference type="GO" id="GO:0000976">
    <property type="term" value="F:transcription cis-regulatory region binding"/>
    <property type="evidence" value="ECO:0007669"/>
    <property type="project" value="TreeGrafter"/>
</dbReference>
<dbReference type="InterPro" id="IPR009057">
    <property type="entry name" value="Homeodomain-like_sf"/>
</dbReference>
<name>A0A371NPU4_9MICO</name>
<sequence>MTDSAASARSARRARLDAQTIVDAGLELAGTGVPAISVRELGVHLGADPTAIYRHFRSKDALMSALLDEIDLRAAAEVTAPREQWQARLRELAASTLKWYIAYPAIGAEATVLTTHGDGELTAVEFMLDAFTVAGLRDGDLVRHYALMASHILSGASGIARARSTADADATSSPWFEGPLLADPRKYPLVAQNVVALAELEDRDLFMAGVETIIQSAERVGAH</sequence>
<evidence type="ECO:0000313" key="6">
    <source>
        <dbReference type="EMBL" id="REJ04203.1"/>
    </source>
</evidence>
<keyword evidence="7" id="KW-1185">Reference proteome</keyword>
<dbReference type="PANTHER" id="PTHR30055:SF151">
    <property type="entry name" value="TRANSCRIPTIONAL REGULATORY PROTEIN"/>
    <property type="match status" value="1"/>
</dbReference>
<evidence type="ECO:0000256" key="3">
    <source>
        <dbReference type="ARBA" id="ARBA00023163"/>
    </source>
</evidence>
<dbReference type="SUPFAM" id="SSF46689">
    <property type="entry name" value="Homeodomain-like"/>
    <property type="match status" value="1"/>
</dbReference>
<dbReference type="InterPro" id="IPR050109">
    <property type="entry name" value="HTH-type_TetR-like_transc_reg"/>
</dbReference>
<accession>A0A371NPU4</accession>
<evidence type="ECO:0000256" key="1">
    <source>
        <dbReference type="ARBA" id="ARBA00023015"/>
    </source>
</evidence>
<keyword evidence="1" id="KW-0805">Transcription regulation</keyword>
<dbReference type="Proteomes" id="UP000262172">
    <property type="component" value="Unassembled WGS sequence"/>
</dbReference>
<gene>
    <name evidence="6" type="ORF">DY023_14960</name>
</gene>
<dbReference type="GO" id="GO:0045892">
    <property type="term" value="P:negative regulation of DNA-templated transcription"/>
    <property type="evidence" value="ECO:0007669"/>
    <property type="project" value="InterPro"/>
</dbReference>
<dbReference type="GO" id="GO:0003700">
    <property type="term" value="F:DNA-binding transcription factor activity"/>
    <property type="evidence" value="ECO:0007669"/>
    <property type="project" value="TreeGrafter"/>
</dbReference>
<feature type="DNA-binding region" description="H-T-H motif" evidence="4">
    <location>
        <begin position="37"/>
        <end position="56"/>
    </location>
</feature>
<comment type="caution">
    <text evidence="6">The sequence shown here is derived from an EMBL/GenBank/DDBJ whole genome shotgun (WGS) entry which is preliminary data.</text>
</comment>
<dbReference type="RefSeq" id="WP_116243145.1">
    <property type="nucleotide sequence ID" value="NZ_QUAB01000047.1"/>
</dbReference>
<dbReference type="Pfam" id="PF00440">
    <property type="entry name" value="TetR_N"/>
    <property type="match status" value="1"/>
</dbReference>
<keyword evidence="2 4" id="KW-0238">DNA-binding</keyword>
<dbReference type="SUPFAM" id="SSF48498">
    <property type="entry name" value="Tetracyclin repressor-like, C-terminal domain"/>
    <property type="match status" value="1"/>
</dbReference>
<dbReference type="InterPro" id="IPR036271">
    <property type="entry name" value="Tet_transcr_reg_TetR-rel_C_sf"/>
</dbReference>
<dbReference type="InterPro" id="IPR001647">
    <property type="entry name" value="HTH_TetR"/>
</dbReference>
<evidence type="ECO:0000256" key="2">
    <source>
        <dbReference type="ARBA" id="ARBA00023125"/>
    </source>
</evidence>
<feature type="domain" description="HTH tetR-type" evidence="5">
    <location>
        <begin position="14"/>
        <end position="74"/>
    </location>
</feature>
<dbReference type="PANTHER" id="PTHR30055">
    <property type="entry name" value="HTH-TYPE TRANSCRIPTIONAL REGULATOR RUTR"/>
    <property type="match status" value="1"/>
</dbReference>
<dbReference type="AlphaFoldDB" id="A0A371NPU4"/>
<dbReference type="InterPro" id="IPR004111">
    <property type="entry name" value="Repressor_TetR_C"/>
</dbReference>
<dbReference type="Gene3D" id="1.10.10.60">
    <property type="entry name" value="Homeodomain-like"/>
    <property type="match status" value="1"/>
</dbReference>
<organism evidence="6 7">
    <name type="scientific">Microbacterium bovistercoris</name>
    <dbReference type="NCBI Taxonomy" id="2293570"/>
    <lineage>
        <taxon>Bacteria</taxon>
        <taxon>Bacillati</taxon>
        <taxon>Actinomycetota</taxon>
        <taxon>Actinomycetes</taxon>
        <taxon>Micrococcales</taxon>
        <taxon>Microbacteriaceae</taxon>
        <taxon>Microbacterium</taxon>
    </lineage>
</organism>
<dbReference type="Pfam" id="PF02909">
    <property type="entry name" value="TetR_C_1"/>
    <property type="match status" value="1"/>
</dbReference>
<evidence type="ECO:0000256" key="4">
    <source>
        <dbReference type="PROSITE-ProRule" id="PRU00335"/>
    </source>
</evidence>
<reference evidence="6 7" key="1">
    <citation type="submission" date="2018-08" db="EMBL/GenBank/DDBJ databases">
        <title>Isolation, diversity and antifungal activity of Actinobacteria from cow dung.</title>
        <authorList>
            <person name="Ling L."/>
        </authorList>
    </citation>
    <scope>NUCLEOTIDE SEQUENCE [LARGE SCALE GENOMIC DNA]</scope>
    <source>
        <strain evidence="6 7">NEAU-LLE</strain>
    </source>
</reference>
<dbReference type="PROSITE" id="PS50977">
    <property type="entry name" value="HTH_TETR_2"/>
    <property type="match status" value="1"/>
</dbReference>
<evidence type="ECO:0000313" key="7">
    <source>
        <dbReference type="Proteomes" id="UP000262172"/>
    </source>
</evidence>
<protein>
    <submittedName>
        <fullName evidence="6">TetR family transcriptional regulator</fullName>
    </submittedName>
</protein>
<keyword evidence="3" id="KW-0804">Transcription</keyword>
<dbReference type="EMBL" id="QUAB01000047">
    <property type="protein sequence ID" value="REJ04203.1"/>
    <property type="molecule type" value="Genomic_DNA"/>
</dbReference>
<evidence type="ECO:0000259" key="5">
    <source>
        <dbReference type="PROSITE" id="PS50977"/>
    </source>
</evidence>